<feature type="compositionally biased region" description="Basic and acidic residues" evidence="1">
    <location>
        <begin position="63"/>
        <end position="77"/>
    </location>
</feature>
<feature type="compositionally biased region" description="Basic and acidic residues" evidence="1">
    <location>
        <begin position="170"/>
        <end position="180"/>
    </location>
</feature>
<evidence type="ECO:0000313" key="2">
    <source>
        <dbReference type="EMBL" id="KAF0896003.1"/>
    </source>
</evidence>
<feature type="region of interest" description="Disordered" evidence="1">
    <location>
        <begin position="101"/>
        <end position="214"/>
    </location>
</feature>
<dbReference type="AlphaFoldDB" id="A0A6G1C8T7"/>
<feature type="compositionally biased region" description="Acidic residues" evidence="1">
    <location>
        <begin position="160"/>
        <end position="169"/>
    </location>
</feature>
<dbReference type="Proteomes" id="UP000479710">
    <property type="component" value="Unassembled WGS sequence"/>
</dbReference>
<feature type="compositionally biased region" description="Basic and acidic residues" evidence="1">
    <location>
        <begin position="199"/>
        <end position="214"/>
    </location>
</feature>
<feature type="region of interest" description="Disordered" evidence="1">
    <location>
        <begin position="1"/>
        <end position="24"/>
    </location>
</feature>
<name>A0A6G1C8T7_9ORYZ</name>
<keyword evidence="3" id="KW-1185">Reference proteome</keyword>
<gene>
    <name evidence="2" type="ORF">E2562_018137</name>
</gene>
<evidence type="ECO:0000313" key="3">
    <source>
        <dbReference type="Proteomes" id="UP000479710"/>
    </source>
</evidence>
<comment type="caution">
    <text evidence="2">The sequence shown here is derived from an EMBL/GenBank/DDBJ whole genome shotgun (WGS) entry which is preliminary data.</text>
</comment>
<proteinExistence type="predicted"/>
<evidence type="ECO:0000256" key="1">
    <source>
        <dbReference type="SAM" id="MobiDB-lite"/>
    </source>
</evidence>
<feature type="region of interest" description="Disordered" evidence="1">
    <location>
        <begin position="63"/>
        <end position="89"/>
    </location>
</feature>
<protein>
    <submittedName>
        <fullName evidence="2">Uncharacterized protein</fullName>
    </submittedName>
</protein>
<feature type="compositionally biased region" description="Basic and acidic residues" evidence="1">
    <location>
        <begin position="111"/>
        <end position="120"/>
    </location>
</feature>
<sequence>MRRAGKWPHLFTSRRASGVPPTSAGAWVPCRRHTCLAGATALERQLWTEEPCCMRYISACGSRRERKEEKRQRRGEESQPGSDPSKSATGELLSAGELLRAMPSSSSMSSDPRKVGRDDELAASSGAAAKLHFRSALPPSSKRSRRKESRSGEFDGVAADGDDNGDGELAEIRAKEEAATARDGLAGGILAAGGADSVDGEHKGGRKDGCIDGC</sequence>
<organism evidence="2 3">
    <name type="scientific">Oryza meyeriana var. granulata</name>
    <dbReference type="NCBI Taxonomy" id="110450"/>
    <lineage>
        <taxon>Eukaryota</taxon>
        <taxon>Viridiplantae</taxon>
        <taxon>Streptophyta</taxon>
        <taxon>Embryophyta</taxon>
        <taxon>Tracheophyta</taxon>
        <taxon>Spermatophyta</taxon>
        <taxon>Magnoliopsida</taxon>
        <taxon>Liliopsida</taxon>
        <taxon>Poales</taxon>
        <taxon>Poaceae</taxon>
        <taxon>BOP clade</taxon>
        <taxon>Oryzoideae</taxon>
        <taxon>Oryzeae</taxon>
        <taxon>Oryzinae</taxon>
        <taxon>Oryza</taxon>
        <taxon>Oryza meyeriana</taxon>
    </lineage>
</organism>
<dbReference type="EMBL" id="SPHZ02000010">
    <property type="protein sequence ID" value="KAF0896003.1"/>
    <property type="molecule type" value="Genomic_DNA"/>
</dbReference>
<reference evidence="2 3" key="1">
    <citation type="submission" date="2019-11" db="EMBL/GenBank/DDBJ databases">
        <title>Whole genome sequence of Oryza granulata.</title>
        <authorList>
            <person name="Li W."/>
        </authorList>
    </citation>
    <scope>NUCLEOTIDE SEQUENCE [LARGE SCALE GENOMIC DNA]</scope>
    <source>
        <strain evidence="3">cv. Menghai</strain>
        <tissue evidence="2">Leaf</tissue>
    </source>
</reference>
<accession>A0A6G1C8T7</accession>